<dbReference type="Pfam" id="PF22599">
    <property type="entry name" value="SecDF_P1_head"/>
    <property type="match status" value="1"/>
</dbReference>
<protein>
    <recommendedName>
        <fullName evidence="1">SecDF P1 head subdomain domain-containing protein</fullName>
    </recommendedName>
</protein>
<name>A0A261VL69_9BORD</name>
<accession>A0A261VL69</accession>
<dbReference type="Proteomes" id="UP000216429">
    <property type="component" value="Unassembled WGS sequence"/>
</dbReference>
<dbReference type="InterPro" id="IPR054384">
    <property type="entry name" value="SecDF_P1_head"/>
</dbReference>
<feature type="domain" description="SecDF P1 head subdomain" evidence="1">
    <location>
        <begin position="76"/>
        <end position="168"/>
    </location>
</feature>
<comment type="caution">
    <text evidence="2">The sequence shown here is derived from an EMBL/GenBank/DDBJ whole genome shotgun (WGS) entry which is preliminary data.</text>
</comment>
<proteinExistence type="predicted"/>
<evidence type="ECO:0000313" key="2">
    <source>
        <dbReference type="EMBL" id="OZI74835.1"/>
    </source>
</evidence>
<dbReference type="OrthoDB" id="8642122at2"/>
<sequence>MFKANLVPAMIALLILGGCQNVPSGKAATAASPASQAAAAPAAGSAPAASQRSPAVDFRLAQTKAGPNLTEVKLANGSVWVTPQPVLTRADLTAVAPVRDDKGNTYVRFDFTPQGAQRLAEVTRKNVGRLLFLTVNNDIAAIPQISDPALKGTLLVRTVDENQALQLAKAVAGPKAGIVPGTPQ</sequence>
<evidence type="ECO:0000259" key="1">
    <source>
        <dbReference type="Pfam" id="PF22599"/>
    </source>
</evidence>
<evidence type="ECO:0000313" key="3">
    <source>
        <dbReference type="Proteomes" id="UP000216429"/>
    </source>
</evidence>
<dbReference type="AlphaFoldDB" id="A0A261VL69"/>
<keyword evidence="3" id="KW-1185">Reference proteome</keyword>
<reference evidence="3" key="1">
    <citation type="submission" date="2017-05" db="EMBL/GenBank/DDBJ databases">
        <title>Complete and WGS of Bordetella genogroups.</title>
        <authorList>
            <person name="Spilker T."/>
            <person name="Lipuma J."/>
        </authorList>
    </citation>
    <scope>NUCLEOTIDE SEQUENCE [LARGE SCALE GENOMIC DNA]</scope>
    <source>
        <strain evidence="3">AU6712</strain>
    </source>
</reference>
<organism evidence="2 3">
    <name type="scientific">Bordetella genomosp. 12</name>
    <dbReference type="NCBI Taxonomy" id="463035"/>
    <lineage>
        <taxon>Bacteria</taxon>
        <taxon>Pseudomonadati</taxon>
        <taxon>Pseudomonadota</taxon>
        <taxon>Betaproteobacteria</taxon>
        <taxon>Burkholderiales</taxon>
        <taxon>Alcaligenaceae</taxon>
        <taxon>Bordetella</taxon>
    </lineage>
</organism>
<gene>
    <name evidence="2" type="ORF">CAL22_10390</name>
</gene>
<dbReference type="EMBL" id="NEVU01000002">
    <property type="protein sequence ID" value="OZI74835.1"/>
    <property type="molecule type" value="Genomic_DNA"/>
</dbReference>
<dbReference type="Gene3D" id="3.30.1360.200">
    <property type="match status" value="1"/>
</dbReference>
<dbReference type="PROSITE" id="PS51257">
    <property type="entry name" value="PROKAR_LIPOPROTEIN"/>
    <property type="match status" value="1"/>
</dbReference>
<dbReference type="RefSeq" id="WP_094812841.1">
    <property type="nucleotide sequence ID" value="NZ_NEVU01000002.1"/>
</dbReference>